<evidence type="ECO:0000313" key="7">
    <source>
        <dbReference type="Proteomes" id="UP001368270"/>
    </source>
</evidence>
<proteinExistence type="predicted"/>
<reference evidence="6 7" key="1">
    <citation type="submission" date="2024-03" db="EMBL/GenBank/DDBJ databases">
        <title>Cognatishimia coralii sp. nov., a marine bacterium isolated from coral surrounding seawater.</title>
        <authorList>
            <person name="Liu X."/>
            <person name="Liu S."/>
            <person name="Sun H."/>
            <person name="Zhang Y."/>
        </authorList>
    </citation>
    <scope>NUCLEOTIDE SEQUENCE [LARGE SCALE GENOMIC DNA]</scope>
    <source>
        <strain evidence="6 7">D5M38</strain>
    </source>
</reference>
<dbReference type="RefSeq" id="WP_339403722.1">
    <property type="nucleotide sequence ID" value="NZ_JBBGAZ010000006.1"/>
</dbReference>
<gene>
    <name evidence="6" type="ORF">WG622_11525</name>
</gene>
<sequence length="345" mass="37492">MDRKAVTVQDVARVAGVSTATVSRALSDPNKVSEDARTAVKNAISATGYRLNKAARNLRKQQAGAVLILVPNLGNPFFSQILQGISAVFSETEFSILVSDTSDPSERDLNLVDYFLDRRIDGLISLDGALSISELELFKHHSVDDRIVFACEWSPLVDFPSVRSNNAMGAKLAIQHLYDLGHRKIAHITGPEGNVLTRERREGMLQARQKLNLPTCAEWIIRGDFSLNSGFLAAQEIAGMDDRPTAVFCASDMVAIGLISGLKREGISVPNDISVVGFDDIEIAEFCDPPLTTIKQNRVGLGRAAAEQLLSQMGARVGKPDRILQLDVQIQTRESTAVLAPSPVD</sequence>
<dbReference type="Pfam" id="PF00356">
    <property type="entry name" value="LacI"/>
    <property type="match status" value="1"/>
</dbReference>
<dbReference type="InterPro" id="IPR028082">
    <property type="entry name" value="Peripla_BP_I"/>
</dbReference>
<organism evidence="6 7">
    <name type="scientific">Cognatishimia coralii</name>
    <dbReference type="NCBI Taxonomy" id="3083254"/>
    <lineage>
        <taxon>Bacteria</taxon>
        <taxon>Pseudomonadati</taxon>
        <taxon>Pseudomonadota</taxon>
        <taxon>Alphaproteobacteria</taxon>
        <taxon>Rhodobacterales</taxon>
        <taxon>Paracoccaceae</taxon>
        <taxon>Cognatishimia</taxon>
    </lineage>
</organism>
<dbReference type="PRINTS" id="PR00036">
    <property type="entry name" value="HTHLACI"/>
</dbReference>
<keyword evidence="2" id="KW-0805">Transcription regulation</keyword>
<evidence type="ECO:0000313" key="6">
    <source>
        <dbReference type="EMBL" id="MEJ5218877.1"/>
    </source>
</evidence>
<dbReference type="Pfam" id="PF13377">
    <property type="entry name" value="Peripla_BP_3"/>
    <property type="match status" value="1"/>
</dbReference>
<dbReference type="Proteomes" id="UP001368270">
    <property type="component" value="Unassembled WGS sequence"/>
</dbReference>
<evidence type="ECO:0000256" key="4">
    <source>
        <dbReference type="ARBA" id="ARBA00023163"/>
    </source>
</evidence>
<accession>A0ABU8QHI0</accession>
<dbReference type="InterPro" id="IPR046335">
    <property type="entry name" value="LacI/GalR-like_sensor"/>
</dbReference>
<dbReference type="PROSITE" id="PS50932">
    <property type="entry name" value="HTH_LACI_2"/>
    <property type="match status" value="1"/>
</dbReference>
<comment type="caution">
    <text evidence="6">The sequence shown here is derived from an EMBL/GenBank/DDBJ whole genome shotgun (WGS) entry which is preliminary data.</text>
</comment>
<dbReference type="PANTHER" id="PTHR30146:SF151">
    <property type="entry name" value="HTH-TYPE TRANSCRIPTIONAL REPRESSOR CYTR"/>
    <property type="match status" value="1"/>
</dbReference>
<keyword evidence="4" id="KW-0804">Transcription</keyword>
<keyword evidence="1" id="KW-0678">Repressor</keyword>
<dbReference type="PROSITE" id="PS00356">
    <property type="entry name" value="HTH_LACI_1"/>
    <property type="match status" value="1"/>
</dbReference>
<dbReference type="GO" id="GO:0003677">
    <property type="term" value="F:DNA binding"/>
    <property type="evidence" value="ECO:0007669"/>
    <property type="project" value="UniProtKB-KW"/>
</dbReference>
<evidence type="ECO:0000259" key="5">
    <source>
        <dbReference type="PROSITE" id="PS50932"/>
    </source>
</evidence>
<dbReference type="Gene3D" id="1.10.260.40">
    <property type="entry name" value="lambda repressor-like DNA-binding domains"/>
    <property type="match status" value="1"/>
</dbReference>
<dbReference type="SUPFAM" id="SSF47413">
    <property type="entry name" value="lambda repressor-like DNA-binding domains"/>
    <property type="match status" value="1"/>
</dbReference>
<name>A0ABU8QHI0_9RHOB</name>
<feature type="domain" description="HTH lacI-type" evidence="5">
    <location>
        <begin position="6"/>
        <end position="60"/>
    </location>
</feature>
<dbReference type="Gene3D" id="3.40.50.2300">
    <property type="match status" value="2"/>
</dbReference>
<dbReference type="PANTHER" id="PTHR30146">
    <property type="entry name" value="LACI-RELATED TRANSCRIPTIONAL REPRESSOR"/>
    <property type="match status" value="1"/>
</dbReference>
<dbReference type="SUPFAM" id="SSF53822">
    <property type="entry name" value="Periplasmic binding protein-like I"/>
    <property type="match status" value="1"/>
</dbReference>
<protein>
    <submittedName>
        <fullName evidence="6">LacI family DNA-binding transcriptional regulator</fullName>
    </submittedName>
</protein>
<evidence type="ECO:0000256" key="3">
    <source>
        <dbReference type="ARBA" id="ARBA00023125"/>
    </source>
</evidence>
<evidence type="ECO:0000256" key="1">
    <source>
        <dbReference type="ARBA" id="ARBA00022491"/>
    </source>
</evidence>
<keyword evidence="3 6" id="KW-0238">DNA-binding</keyword>
<dbReference type="EMBL" id="JBBGAZ010000006">
    <property type="protein sequence ID" value="MEJ5218877.1"/>
    <property type="molecule type" value="Genomic_DNA"/>
</dbReference>
<dbReference type="InterPro" id="IPR000843">
    <property type="entry name" value="HTH_LacI"/>
</dbReference>
<dbReference type="CDD" id="cd06284">
    <property type="entry name" value="PBP1_LacI-like"/>
    <property type="match status" value="1"/>
</dbReference>
<evidence type="ECO:0000256" key="2">
    <source>
        <dbReference type="ARBA" id="ARBA00023015"/>
    </source>
</evidence>
<dbReference type="CDD" id="cd01392">
    <property type="entry name" value="HTH_LacI"/>
    <property type="match status" value="1"/>
</dbReference>
<dbReference type="InterPro" id="IPR010982">
    <property type="entry name" value="Lambda_DNA-bd_dom_sf"/>
</dbReference>
<dbReference type="SMART" id="SM00354">
    <property type="entry name" value="HTH_LACI"/>
    <property type="match status" value="1"/>
</dbReference>
<keyword evidence="7" id="KW-1185">Reference proteome</keyword>